<keyword evidence="5 7" id="KW-0573">Peptidoglycan synthesis</keyword>
<dbReference type="PANTHER" id="PTHR36699:SF1">
    <property type="entry name" value="L,D-TRANSPEPTIDASE YAFK-RELATED"/>
    <property type="match status" value="1"/>
</dbReference>
<evidence type="ECO:0000313" key="10">
    <source>
        <dbReference type="EMBL" id="MBB5221151.1"/>
    </source>
</evidence>
<evidence type="ECO:0000313" key="11">
    <source>
        <dbReference type="Proteomes" id="UP000549457"/>
    </source>
</evidence>
<gene>
    <name evidence="10" type="ORF">HNP73_001072</name>
</gene>
<keyword evidence="4 7" id="KW-0133">Cell shape</keyword>
<dbReference type="GO" id="GO:0008360">
    <property type="term" value="P:regulation of cell shape"/>
    <property type="evidence" value="ECO:0007669"/>
    <property type="project" value="UniProtKB-UniRule"/>
</dbReference>
<evidence type="ECO:0000256" key="3">
    <source>
        <dbReference type="ARBA" id="ARBA00022679"/>
    </source>
</evidence>
<dbReference type="PANTHER" id="PTHR36699">
    <property type="entry name" value="LD-TRANSPEPTIDASE"/>
    <property type="match status" value="1"/>
</dbReference>
<dbReference type="InterPro" id="IPR038063">
    <property type="entry name" value="Transpep_catalytic_dom"/>
</dbReference>
<dbReference type="SUPFAM" id="SSF141523">
    <property type="entry name" value="L,D-transpeptidase catalytic domain-like"/>
    <property type="match status" value="1"/>
</dbReference>
<sequence>MDERTLLTDSDELLSGNRQQQDETRLWTRRNALALTAGFLAAGAVPARAAYARVAAPRANVVVVSKRNRVMELRSGEQLLKRYRVHLGFQPTGQKVMSGDGRTPEGQYFIDRRNARSDFYLSLGISYPNAVDTARARSLGVQPGGDIMIHGGPRRAADKSKDDWTAGCIAVTDQEIEEIWSMVPTGTPVVIFA</sequence>
<accession>A0A840SPC9</accession>
<reference evidence="10 11" key="1">
    <citation type="submission" date="2020-08" db="EMBL/GenBank/DDBJ databases">
        <title>Genomic Encyclopedia of Type Strains, Phase IV (KMG-IV): sequencing the most valuable type-strain genomes for metagenomic binning, comparative biology and taxonomic classification.</title>
        <authorList>
            <person name="Goeker M."/>
        </authorList>
    </citation>
    <scope>NUCLEOTIDE SEQUENCE [LARGE SCALE GENOMIC DNA]</scope>
    <source>
        <strain evidence="10 11">DSM 101730</strain>
    </source>
</reference>
<dbReference type="AlphaFoldDB" id="A0A840SPC9"/>
<dbReference type="Gene3D" id="2.40.440.10">
    <property type="entry name" value="L,D-transpeptidase catalytic domain-like"/>
    <property type="match status" value="1"/>
</dbReference>
<name>A0A840SPC9_9RHOB</name>
<organism evidence="10 11">
    <name type="scientific">Amaricoccus macauensis</name>
    <dbReference type="NCBI Taxonomy" id="57001"/>
    <lineage>
        <taxon>Bacteria</taxon>
        <taxon>Pseudomonadati</taxon>
        <taxon>Pseudomonadota</taxon>
        <taxon>Alphaproteobacteria</taxon>
        <taxon>Rhodobacterales</taxon>
        <taxon>Paracoccaceae</taxon>
        <taxon>Amaricoccus</taxon>
    </lineage>
</organism>
<comment type="caution">
    <text evidence="10">The sequence shown here is derived from an EMBL/GenBank/DDBJ whole genome shotgun (WGS) entry which is preliminary data.</text>
</comment>
<evidence type="ECO:0000259" key="9">
    <source>
        <dbReference type="PROSITE" id="PS52029"/>
    </source>
</evidence>
<comment type="similarity">
    <text evidence="2">Belongs to the YkuD family.</text>
</comment>
<feature type="domain" description="L,D-TPase catalytic" evidence="9">
    <location>
        <begin position="60"/>
        <end position="192"/>
    </location>
</feature>
<evidence type="ECO:0000256" key="7">
    <source>
        <dbReference type="PROSITE-ProRule" id="PRU01373"/>
    </source>
</evidence>
<dbReference type="EMBL" id="JACHFM010000001">
    <property type="protein sequence ID" value="MBB5221151.1"/>
    <property type="molecule type" value="Genomic_DNA"/>
</dbReference>
<evidence type="ECO:0000256" key="6">
    <source>
        <dbReference type="ARBA" id="ARBA00023316"/>
    </source>
</evidence>
<dbReference type="CDD" id="cd16913">
    <property type="entry name" value="YkuD_like"/>
    <property type="match status" value="1"/>
</dbReference>
<dbReference type="GO" id="GO:0016740">
    <property type="term" value="F:transferase activity"/>
    <property type="evidence" value="ECO:0007669"/>
    <property type="project" value="UniProtKB-KW"/>
</dbReference>
<protein>
    <submittedName>
        <fullName evidence="10">Murein L,D-transpeptidase YafK</fullName>
    </submittedName>
</protein>
<keyword evidence="3" id="KW-0808">Transferase</keyword>
<dbReference type="PROSITE" id="PS52029">
    <property type="entry name" value="LD_TPASE"/>
    <property type="match status" value="1"/>
</dbReference>
<evidence type="ECO:0000256" key="2">
    <source>
        <dbReference type="ARBA" id="ARBA00005992"/>
    </source>
</evidence>
<proteinExistence type="inferred from homology"/>
<dbReference type="GO" id="GO:0071555">
    <property type="term" value="P:cell wall organization"/>
    <property type="evidence" value="ECO:0007669"/>
    <property type="project" value="UniProtKB-UniRule"/>
</dbReference>
<dbReference type="GO" id="GO:0004180">
    <property type="term" value="F:carboxypeptidase activity"/>
    <property type="evidence" value="ECO:0007669"/>
    <property type="project" value="UniProtKB-ARBA"/>
</dbReference>
<evidence type="ECO:0000256" key="4">
    <source>
        <dbReference type="ARBA" id="ARBA00022960"/>
    </source>
</evidence>
<dbReference type="UniPathway" id="UPA00219"/>
<evidence type="ECO:0000256" key="5">
    <source>
        <dbReference type="ARBA" id="ARBA00022984"/>
    </source>
</evidence>
<feature type="region of interest" description="Disordered" evidence="8">
    <location>
        <begin position="1"/>
        <end position="20"/>
    </location>
</feature>
<evidence type="ECO:0000256" key="1">
    <source>
        <dbReference type="ARBA" id="ARBA00004752"/>
    </source>
</evidence>
<keyword evidence="6 7" id="KW-0961">Cell wall biogenesis/degradation</keyword>
<keyword evidence="11" id="KW-1185">Reference proteome</keyword>
<feature type="active site" description="Proton donor/acceptor" evidence="7">
    <location>
        <position position="150"/>
    </location>
</feature>
<comment type="pathway">
    <text evidence="1 7">Cell wall biogenesis; peptidoglycan biosynthesis.</text>
</comment>
<dbReference type="GO" id="GO:0009252">
    <property type="term" value="P:peptidoglycan biosynthetic process"/>
    <property type="evidence" value="ECO:0007669"/>
    <property type="project" value="UniProtKB-UniPathway"/>
</dbReference>
<dbReference type="Proteomes" id="UP000549457">
    <property type="component" value="Unassembled WGS sequence"/>
</dbReference>
<dbReference type="InterPro" id="IPR005490">
    <property type="entry name" value="LD_TPept_cat_dom"/>
</dbReference>
<feature type="active site" description="Nucleophile" evidence="7">
    <location>
        <position position="168"/>
    </location>
</feature>
<dbReference type="RefSeq" id="WP_184147550.1">
    <property type="nucleotide sequence ID" value="NZ_JACHFM010000001.1"/>
</dbReference>
<dbReference type="Pfam" id="PF03734">
    <property type="entry name" value="YkuD"/>
    <property type="match status" value="1"/>
</dbReference>
<evidence type="ECO:0000256" key="8">
    <source>
        <dbReference type="SAM" id="MobiDB-lite"/>
    </source>
</evidence>